<proteinExistence type="predicted"/>
<sequence length="122" mass="13765">MPSQHLRARIANIVYAFGKLPRTLCIRLNQTSNSEEANKTLTNLKFHPPIFVNNRINSISGSLLDGDAKLLLCRVHNQKKKHAPSAIFKKTKGHTFLHPPLVLTLHAGTVDKKTIVDHRNMR</sequence>
<name>A0A7S2KBM1_9STRA</name>
<protein>
    <submittedName>
        <fullName evidence="1">Uncharacterized protein</fullName>
    </submittedName>
</protein>
<evidence type="ECO:0000313" key="1">
    <source>
        <dbReference type="EMBL" id="CAD9570579.1"/>
    </source>
</evidence>
<organism evidence="1">
    <name type="scientific">Leptocylindrus danicus</name>
    <dbReference type="NCBI Taxonomy" id="163516"/>
    <lineage>
        <taxon>Eukaryota</taxon>
        <taxon>Sar</taxon>
        <taxon>Stramenopiles</taxon>
        <taxon>Ochrophyta</taxon>
        <taxon>Bacillariophyta</taxon>
        <taxon>Coscinodiscophyceae</taxon>
        <taxon>Chaetocerotophycidae</taxon>
        <taxon>Leptocylindrales</taxon>
        <taxon>Leptocylindraceae</taxon>
        <taxon>Leptocylindrus</taxon>
    </lineage>
</organism>
<accession>A0A7S2KBM1</accession>
<dbReference type="EMBL" id="HBGY01011433">
    <property type="protein sequence ID" value="CAD9570579.1"/>
    <property type="molecule type" value="Transcribed_RNA"/>
</dbReference>
<gene>
    <name evidence="1" type="ORF">LDAN0321_LOCUS7250</name>
</gene>
<reference evidence="1" key="1">
    <citation type="submission" date="2021-01" db="EMBL/GenBank/DDBJ databases">
        <authorList>
            <person name="Corre E."/>
            <person name="Pelletier E."/>
            <person name="Niang G."/>
            <person name="Scheremetjew M."/>
            <person name="Finn R."/>
            <person name="Kale V."/>
            <person name="Holt S."/>
            <person name="Cochrane G."/>
            <person name="Meng A."/>
            <person name="Brown T."/>
            <person name="Cohen L."/>
        </authorList>
    </citation>
    <scope>NUCLEOTIDE SEQUENCE</scope>
    <source>
        <strain evidence="1">B650</strain>
    </source>
</reference>
<dbReference type="AlphaFoldDB" id="A0A7S2KBM1"/>